<comment type="caution">
    <text evidence="2">The sequence shown here is derived from an EMBL/GenBank/DDBJ whole genome shotgun (WGS) entry which is preliminary data.</text>
</comment>
<proteinExistence type="predicted"/>
<evidence type="ECO:0000313" key="3">
    <source>
        <dbReference type="Proteomes" id="UP000053237"/>
    </source>
</evidence>
<keyword evidence="1" id="KW-0812">Transmembrane</keyword>
<feature type="transmembrane region" description="Helical" evidence="1">
    <location>
        <begin position="43"/>
        <end position="64"/>
    </location>
</feature>
<keyword evidence="1" id="KW-1133">Transmembrane helix</keyword>
<sequence>MMKSRLPFNQHFSTLISGIVNIIHWSILYVMHIEGSTAPELQITHPLLLLAFLTMFVLMFHSLVNEFLFHLYIETLSYWKIRLPKVGNCFSSDMITVDS</sequence>
<protein>
    <submittedName>
        <fullName evidence="2">Uncharacterized protein</fullName>
    </submittedName>
</protein>
<accession>A0A024FSV3</accession>
<feature type="transmembrane region" description="Helical" evidence="1">
    <location>
        <begin position="12"/>
        <end position="31"/>
    </location>
</feature>
<organism evidence="2 3">
    <name type="scientific">Albugo candida</name>
    <dbReference type="NCBI Taxonomy" id="65357"/>
    <lineage>
        <taxon>Eukaryota</taxon>
        <taxon>Sar</taxon>
        <taxon>Stramenopiles</taxon>
        <taxon>Oomycota</taxon>
        <taxon>Peronosporomycetes</taxon>
        <taxon>Albuginales</taxon>
        <taxon>Albuginaceae</taxon>
        <taxon>Albugo</taxon>
    </lineage>
</organism>
<gene>
    <name evidence="2" type="ORF">BN9_059910</name>
</gene>
<dbReference type="Proteomes" id="UP000053237">
    <property type="component" value="Unassembled WGS sequence"/>
</dbReference>
<reference evidence="2 3" key="1">
    <citation type="submission" date="2012-05" db="EMBL/GenBank/DDBJ databases">
        <title>Recombination and specialization in a pathogen metapopulation.</title>
        <authorList>
            <person name="Gardiner A."/>
            <person name="Kemen E."/>
            <person name="Schultz-Larsen T."/>
            <person name="MacLean D."/>
            <person name="Van Oosterhout C."/>
            <person name="Jones J.D.G."/>
        </authorList>
    </citation>
    <scope>NUCLEOTIDE SEQUENCE [LARGE SCALE GENOMIC DNA]</scope>
    <source>
        <strain evidence="2 3">Ac Nc2</strain>
    </source>
</reference>
<dbReference type="AlphaFoldDB" id="A0A024FSV3"/>
<dbReference type="InParanoid" id="A0A024FSV3"/>
<evidence type="ECO:0000313" key="2">
    <source>
        <dbReference type="EMBL" id="CCI10120.1"/>
    </source>
</evidence>
<keyword evidence="1" id="KW-0472">Membrane</keyword>
<name>A0A024FSV3_9STRA</name>
<evidence type="ECO:0000256" key="1">
    <source>
        <dbReference type="SAM" id="Phobius"/>
    </source>
</evidence>
<keyword evidence="3" id="KW-1185">Reference proteome</keyword>
<dbReference type="EMBL" id="CAIX01000089">
    <property type="protein sequence ID" value="CCI10120.1"/>
    <property type="molecule type" value="Genomic_DNA"/>
</dbReference>